<sequence>MESISEHYFSDSQLDVSHIPKSLRLALSHQSTFFYILALACSIHGLCQGINCTSKDFLSTMAYLLPLLQAWCCVNKPALYILAAPPELPGTSLLLLSFAQPVRSGRVNGHVLASLSMYHFLS</sequence>
<gene>
    <name evidence="1" type="ORF">CHARACLAT_021883</name>
</gene>
<reference evidence="1 2" key="1">
    <citation type="submission" date="2021-06" db="EMBL/GenBank/DDBJ databases">
        <authorList>
            <person name="Palmer J.M."/>
        </authorList>
    </citation>
    <scope>NUCLEOTIDE SEQUENCE [LARGE SCALE GENOMIC DNA]</scope>
    <source>
        <strain evidence="1 2">CL_MEX2019</strain>
        <tissue evidence="1">Muscle</tissue>
    </source>
</reference>
<accession>A0ABU7EL92</accession>
<dbReference type="EMBL" id="JAHUTJ010059555">
    <property type="protein sequence ID" value="MED6287978.1"/>
    <property type="molecule type" value="Genomic_DNA"/>
</dbReference>
<protein>
    <submittedName>
        <fullName evidence="1">Uncharacterized protein</fullName>
    </submittedName>
</protein>
<proteinExistence type="predicted"/>
<evidence type="ECO:0000313" key="2">
    <source>
        <dbReference type="Proteomes" id="UP001352852"/>
    </source>
</evidence>
<organism evidence="1 2">
    <name type="scientific">Characodon lateralis</name>
    <dbReference type="NCBI Taxonomy" id="208331"/>
    <lineage>
        <taxon>Eukaryota</taxon>
        <taxon>Metazoa</taxon>
        <taxon>Chordata</taxon>
        <taxon>Craniata</taxon>
        <taxon>Vertebrata</taxon>
        <taxon>Euteleostomi</taxon>
        <taxon>Actinopterygii</taxon>
        <taxon>Neopterygii</taxon>
        <taxon>Teleostei</taxon>
        <taxon>Neoteleostei</taxon>
        <taxon>Acanthomorphata</taxon>
        <taxon>Ovalentaria</taxon>
        <taxon>Atherinomorphae</taxon>
        <taxon>Cyprinodontiformes</taxon>
        <taxon>Goodeidae</taxon>
        <taxon>Characodon</taxon>
    </lineage>
</organism>
<keyword evidence="2" id="KW-1185">Reference proteome</keyword>
<name>A0ABU7EL92_9TELE</name>
<comment type="caution">
    <text evidence="1">The sequence shown here is derived from an EMBL/GenBank/DDBJ whole genome shotgun (WGS) entry which is preliminary data.</text>
</comment>
<dbReference type="Proteomes" id="UP001352852">
    <property type="component" value="Unassembled WGS sequence"/>
</dbReference>
<evidence type="ECO:0000313" key="1">
    <source>
        <dbReference type="EMBL" id="MED6287978.1"/>
    </source>
</evidence>